<dbReference type="Proteomes" id="UP001628091">
    <property type="component" value="Unassembled WGS sequence"/>
</dbReference>
<evidence type="ECO:0000256" key="2">
    <source>
        <dbReference type="ARBA" id="ARBA00022630"/>
    </source>
</evidence>
<comment type="caution">
    <text evidence="6">The sequence shown here is derived from an EMBL/GenBank/DDBJ whole genome shotgun (WGS) entry which is preliminary data.</text>
</comment>
<sequence>MTAPTIIGLSGSYSYPSRTRALVADIAHRAAQRYSRRAQVYDLSQFGSSLGAARKLSDLDESARRIVIQMVEAEALVVASPVYKGSYTGLFKHLIDLLDPTAFVGKPILLAATGGGDRHALVIEHQLRPLFGFFEARTLATGIYAAERDFAEGSVSPALAERLARAIEQFTPYLARREVTHAGEPNTSTQRVNGTHVQTVRQGAQAPISALRG</sequence>
<dbReference type="RefSeq" id="WP_407866941.1">
    <property type="nucleotide sequence ID" value="NZ_BAAFZP010000002.1"/>
</dbReference>
<dbReference type="InterPro" id="IPR029039">
    <property type="entry name" value="Flavoprotein-like_sf"/>
</dbReference>
<feature type="domain" description="NADPH-dependent FMN reductase-like" evidence="5">
    <location>
        <begin position="5"/>
        <end position="148"/>
    </location>
</feature>
<name>A0ABQ0H6N2_9HYPH</name>
<evidence type="ECO:0000256" key="3">
    <source>
        <dbReference type="ARBA" id="ARBA00022643"/>
    </source>
</evidence>
<evidence type="ECO:0000259" key="5">
    <source>
        <dbReference type="Pfam" id="PF03358"/>
    </source>
</evidence>
<comment type="similarity">
    <text evidence="1">Belongs to the SsuE family.</text>
</comment>
<dbReference type="InterPro" id="IPR019912">
    <property type="entry name" value="FMN_Rdtase_MsuE-like"/>
</dbReference>
<dbReference type="Gene3D" id="3.40.50.360">
    <property type="match status" value="1"/>
</dbReference>
<evidence type="ECO:0000256" key="1">
    <source>
        <dbReference type="ARBA" id="ARBA00005990"/>
    </source>
</evidence>
<dbReference type="PANTHER" id="PTHR43408:SF2">
    <property type="entry name" value="FMN REDUCTASE (NADPH)"/>
    <property type="match status" value="1"/>
</dbReference>
<dbReference type="InterPro" id="IPR051814">
    <property type="entry name" value="NAD(P)H-dep_FMN_reductase"/>
</dbReference>
<accession>A0ABQ0H6N2</accession>
<keyword evidence="7" id="KW-1185">Reference proteome</keyword>
<reference evidence="6 7" key="1">
    <citation type="submission" date="2024-10" db="EMBL/GenBank/DDBJ databases">
        <title>Isolation, draft genome sequencing and identification of Phyllobacterium sp. NSA23, isolated from leaf soil.</title>
        <authorList>
            <person name="Akita H."/>
        </authorList>
    </citation>
    <scope>NUCLEOTIDE SEQUENCE [LARGE SCALE GENOMIC DNA]</scope>
    <source>
        <strain evidence="6 7">NSA23</strain>
    </source>
</reference>
<gene>
    <name evidence="6" type="primary">msuE</name>
    <name evidence="6" type="ORF">PPNSA23_45000</name>
</gene>
<proteinExistence type="inferred from homology"/>
<keyword evidence="3" id="KW-0288">FMN</keyword>
<keyword evidence="4" id="KW-0560">Oxidoreductase</keyword>
<keyword evidence="2" id="KW-0285">Flavoprotein</keyword>
<dbReference type="NCBIfam" id="TIGR03566">
    <property type="entry name" value="FMN_reduc_MsuE"/>
    <property type="match status" value="1"/>
</dbReference>
<dbReference type="EMBL" id="BAAFZP010000002">
    <property type="protein sequence ID" value="GAB1584557.1"/>
    <property type="molecule type" value="Genomic_DNA"/>
</dbReference>
<protein>
    <submittedName>
        <fullName evidence="6">FMN reductase</fullName>
    </submittedName>
</protein>
<dbReference type="SUPFAM" id="SSF52218">
    <property type="entry name" value="Flavoproteins"/>
    <property type="match status" value="1"/>
</dbReference>
<dbReference type="InterPro" id="IPR005025">
    <property type="entry name" value="FMN_Rdtase-like_dom"/>
</dbReference>
<evidence type="ECO:0000313" key="7">
    <source>
        <dbReference type="Proteomes" id="UP001628091"/>
    </source>
</evidence>
<evidence type="ECO:0000313" key="6">
    <source>
        <dbReference type="EMBL" id="GAB1584557.1"/>
    </source>
</evidence>
<evidence type="ECO:0000256" key="4">
    <source>
        <dbReference type="ARBA" id="ARBA00023002"/>
    </source>
</evidence>
<dbReference type="Pfam" id="PF03358">
    <property type="entry name" value="FMN_red"/>
    <property type="match status" value="1"/>
</dbReference>
<organism evidence="6 7">
    <name type="scientific">Phyllobacterium phragmitis</name>
    <dbReference type="NCBI Taxonomy" id="2670329"/>
    <lineage>
        <taxon>Bacteria</taxon>
        <taxon>Pseudomonadati</taxon>
        <taxon>Pseudomonadota</taxon>
        <taxon>Alphaproteobacteria</taxon>
        <taxon>Hyphomicrobiales</taxon>
        <taxon>Phyllobacteriaceae</taxon>
        <taxon>Phyllobacterium</taxon>
    </lineage>
</organism>
<dbReference type="PANTHER" id="PTHR43408">
    <property type="entry name" value="FMN REDUCTASE (NADPH)"/>
    <property type="match status" value="1"/>
</dbReference>